<dbReference type="PROSITE" id="PS51257">
    <property type="entry name" value="PROKAR_LIPOPROTEIN"/>
    <property type="match status" value="1"/>
</dbReference>
<keyword evidence="1" id="KW-0732">Signal</keyword>
<name>A0A657LVF7_9HYPH</name>
<sequence length="87" mass="9456">MKIALAAAALAALLTACTTTELQPIPGSITYNGQPRTKLTKSPIGSSFTHLFTGDMGQQVYEIYVIQPDRSLKIVSRRSQNAFFPDP</sequence>
<accession>A0A657LVF7</accession>
<dbReference type="Proteomes" id="UP000182661">
    <property type="component" value="Unassembled WGS sequence"/>
</dbReference>
<feature type="signal peptide" evidence="1">
    <location>
        <begin position="1"/>
        <end position="22"/>
    </location>
</feature>
<evidence type="ECO:0000256" key="1">
    <source>
        <dbReference type="SAM" id="SignalP"/>
    </source>
</evidence>
<gene>
    <name evidence="2" type="ORF">AX760_14670</name>
</gene>
<keyword evidence="3" id="KW-1185">Reference proteome</keyword>
<dbReference type="OrthoDB" id="8373262at2"/>
<comment type="caution">
    <text evidence="2">The sequence shown here is derived from an EMBL/GenBank/DDBJ whole genome shotgun (WGS) entry which is preliminary data.</text>
</comment>
<feature type="chain" id="PRO_5024951872" description="Transmembrane protein" evidence="1">
    <location>
        <begin position="23"/>
        <end position="87"/>
    </location>
</feature>
<evidence type="ECO:0000313" key="2">
    <source>
        <dbReference type="EMBL" id="OJF98347.1"/>
    </source>
</evidence>
<dbReference type="EMBL" id="LSRP01000076">
    <property type="protein sequence ID" value="OJF98347.1"/>
    <property type="molecule type" value="Genomic_DNA"/>
</dbReference>
<organism evidence="2 3">
    <name type="scientific">Pararhizobium antarcticum</name>
    <dbReference type="NCBI Taxonomy" id="1798805"/>
    <lineage>
        <taxon>Bacteria</taxon>
        <taxon>Pseudomonadati</taxon>
        <taxon>Pseudomonadota</taxon>
        <taxon>Alphaproteobacteria</taxon>
        <taxon>Hyphomicrobiales</taxon>
        <taxon>Rhizobiaceae</taxon>
        <taxon>Rhizobium/Agrobacterium group</taxon>
        <taxon>Pararhizobium</taxon>
    </lineage>
</organism>
<proteinExistence type="predicted"/>
<reference evidence="2 3" key="1">
    <citation type="submission" date="2016-02" db="EMBL/GenBank/DDBJ databases">
        <title>Genome sequencing of a beta-galactosidase producing bacteria Rhizobium sp. 59.</title>
        <authorList>
            <person name="Wang D."/>
            <person name="Kot W."/>
            <person name="Qin Y."/>
            <person name="Hansen L."/>
            <person name="Naqvi K."/>
            <person name="Rensing C."/>
        </authorList>
    </citation>
    <scope>NUCLEOTIDE SEQUENCE [LARGE SCALE GENOMIC DNA]</scope>
    <source>
        <strain evidence="2 3">59</strain>
    </source>
</reference>
<protein>
    <recommendedName>
        <fullName evidence="4">Transmembrane protein</fullName>
    </recommendedName>
</protein>
<evidence type="ECO:0000313" key="3">
    <source>
        <dbReference type="Proteomes" id="UP000182661"/>
    </source>
</evidence>
<dbReference type="AlphaFoldDB" id="A0A657LVF7"/>
<evidence type="ECO:0008006" key="4">
    <source>
        <dbReference type="Google" id="ProtNLM"/>
    </source>
</evidence>
<dbReference type="RefSeq" id="WP_071832584.1">
    <property type="nucleotide sequence ID" value="NZ_LSRP01000076.1"/>
</dbReference>